<reference evidence="4" key="3">
    <citation type="submission" date="2025-09" db="UniProtKB">
        <authorList>
            <consortium name="Ensembl"/>
        </authorList>
    </citation>
    <scope>IDENTIFICATION</scope>
</reference>
<dbReference type="GeneTree" id="ENSGT00940000165035"/>
<comment type="similarity">
    <text evidence="1 2">Belongs to the heparin-binding growth factors family.</text>
</comment>
<evidence type="ECO:0000313" key="5">
    <source>
        <dbReference type="Proteomes" id="UP000007635"/>
    </source>
</evidence>
<dbReference type="SUPFAM" id="SSF50353">
    <property type="entry name" value="Cytokine"/>
    <property type="match status" value="1"/>
</dbReference>
<reference evidence="4" key="2">
    <citation type="submission" date="2025-08" db="UniProtKB">
        <authorList>
            <consortium name="Ensembl"/>
        </authorList>
    </citation>
    <scope>IDENTIFICATION</scope>
</reference>
<keyword evidence="5" id="KW-1185">Reference proteome</keyword>
<accession>A0AAQ4S0Q3</accession>
<dbReference type="PRINTS" id="PR00262">
    <property type="entry name" value="IL1HBGF"/>
</dbReference>
<evidence type="ECO:0000256" key="3">
    <source>
        <dbReference type="SAM" id="MobiDB-lite"/>
    </source>
</evidence>
<dbReference type="PRINTS" id="PR00263">
    <property type="entry name" value="HBGFFGF"/>
</dbReference>
<evidence type="ECO:0000313" key="4">
    <source>
        <dbReference type="Ensembl" id="ENSGACP00000067951.1"/>
    </source>
</evidence>
<evidence type="ECO:0000256" key="2">
    <source>
        <dbReference type="RuleBase" id="RU049442"/>
    </source>
</evidence>
<proteinExistence type="inferred from homology"/>
<organism evidence="4 5">
    <name type="scientific">Gasterosteus aculeatus aculeatus</name>
    <name type="common">three-spined stickleback</name>
    <dbReference type="NCBI Taxonomy" id="481459"/>
    <lineage>
        <taxon>Eukaryota</taxon>
        <taxon>Metazoa</taxon>
        <taxon>Chordata</taxon>
        <taxon>Craniata</taxon>
        <taxon>Vertebrata</taxon>
        <taxon>Euteleostomi</taxon>
        <taxon>Actinopterygii</taxon>
        <taxon>Neopterygii</taxon>
        <taxon>Teleostei</taxon>
        <taxon>Neoteleostei</taxon>
        <taxon>Acanthomorphata</taxon>
        <taxon>Eupercaria</taxon>
        <taxon>Perciformes</taxon>
        <taxon>Cottioidei</taxon>
        <taxon>Gasterosteales</taxon>
        <taxon>Gasterosteidae</taxon>
        <taxon>Gasterosteus</taxon>
    </lineage>
</organism>
<evidence type="ECO:0000256" key="1">
    <source>
        <dbReference type="ARBA" id="ARBA00007936"/>
    </source>
</evidence>
<dbReference type="PROSITE" id="PS00247">
    <property type="entry name" value="HBGF_FGF"/>
    <property type="match status" value="1"/>
</dbReference>
<dbReference type="CDD" id="cd23304">
    <property type="entry name" value="beta-trefoil_FGF1-like"/>
    <property type="match status" value="1"/>
</dbReference>
<dbReference type="AlphaFoldDB" id="A0AAQ4S0Q3"/>
<dbReference type="Pfam" id="PF00167">
    <property type="entry name" value="FGF"/>
    <property type="match status" value="1"/>
</dbReference>
<name>A0AAQ4S0Q3_GASAC</name>
<dbReference type="InterPro" id="IPR002209">
    <property type="entry name" value="Fibroblast_GF_fam"/>
</dbReference>
<feature type="region of interest" description="Disordered" evidence="3">
    <location>
        <begin position="17"/>
        <end position="83"/>
    </location>
</feature>
<dbReference type="Gene3D" id="2.80.10.50">
    <property type="match status" value="1"/>
</dbReference>
<dbReference type="SMART" id="SM00442">
    <property type="entry name" value="FGF"/>
    <property type="match status" value="1"/>
</dbReference>
<protein>
    <recommendedName>
        <fullName evidence="2">Fibroblast growth factor</fullName>
        <shortName evidence="2">FGF</shortName>
    </recommendedName>
</protein>
<dbReference type="GO" id="GO:0008083">
    <property type="term" value="F:growth factor activity"/>
    <property type="evidence" value="ECO:0007669"/>
    <property type="project" value="InterPro"/>
</dbReference>
<dbReference type="Proteomes" id="UP000007635">
    <property type="component" value="Chromosome IV"/>
</dbReference>
<reference evidence="4 5" key="1">
    <citation type="journal article" date="2021" name="G3 (Bethesda)">
        <title>Improved contiguity of the threespine stickleback genome using long-read sequencing.</title>
        <authorList>
            <person name="Nath S."/>
            <person name="Shaw D.E."/>
            <person name="White M.A."/>
        </authorList>
    </citation>
    <scope>NUCLEOTIDE SEQUENCE [LARGE SCALE GENOMIC DNA]</scope>
    <source>
        <strain evidence="4 5">Lake Benthic</strain>
    </source>
</reference>
<sequence>MCVVVIDHTSLRARSRGRANQLPLIPRARSRGCKHLTAPGGETDPPRRHSSGNLPDGSRSCASPPSGMAEEMSVSGDQTVDGGPLGDFRQLTRLYCKNGGHHLQIVADGTVRGQRDEGDVHTVLKLTAVDKGVVVVQGTRAGRYLAMSDEGRLYSSPTVTDECYFLEKLEENHYNTYASQKYQERNWYVALKKNGRPKLGPRTHIGQKAIFFLPRRLEDSAE</sequence>
<dbReference type="InterPro" id="IPR008996">
    <property type="entry name" value="IL1/FGF"/>
</dbReference>
<dbReference type="Ensembl" id="ENSGACT00000054840.1">
    <property type="protein sequence ID" value="ENSGACP00000067951.1"/>
    <property type="gene ID" value="ENSGACG00000033942.1"/>
</dbReference>
<dbReference type="PANTHER" id="PTHR11486">
    <property type="entry name" value="FIBROBLAST GROWTH FACTOR"/>
    <property type="match status" value="1"/>
</dbReference>